<dbReference type="EMBL" id="BLXT01008021">
    <property type="protein sequence ID" value="GFO45198.1"/>
    <property type="molecule type" value="Genomic_DNA"/>
</dbReference>
<dbReference type="AlphaFoldDB" id="A0AAV4DLN4"/>
<keyword evidence="2" id="KW-1185">Reference proteome</keyword>
<evidence type="ECO:0000313" key="2">
    <source>
        <dbReference type="Proteomes" id="UP000735302"/>
    </source>
</evidence>
<proteinExistence type="predicted"/>
<gene>
    <name evidence="1" type="ORF">PoB_007170300</name>
</gene>
<reference evidence="1 2" key="1">
    <citation type="journal article" date="2021" name="Elife">
        <title>Chloroplast acquisition without the gene transfer in kleptoplastic sea slugs, Plakobranchus ocellatus.</title>
        <authorList>
            <person name="Maeda T."/>
            <person name="Takahashi S."/>
            <person name="Yoshida T."/>
            <person name="Shimamura S."/>
            <person name="Takaki Y."/>
            <person name="Nagai Y."/>
            <person name="Toyoda A."/>
            <person name="Suzuki Y."/>
            <person name="Arimoto A."/>
            <person name="Ishii H."/>
            <person name="Satoh N."/>
            <person name="Nishiyama T."/>
            <person name="Hasebe M."/>
            <person name="Maruyama T."/>
            <person name="Minagawa J."/>
            <person name="Obokata J."/>
            <person name="Shigenobu S."/>
        </authorList>
    </citation>
    <scope>NUCLEOTIDE SEQUENCE [LARGE SCALE GENOMIC DNA]</scope>
</reference>
<organism evidence="1 2">
    <name type="scientific">Plakobranchus ocellatus</name>
    <dbReference type="NCBI Taxonomy" id="259542"/>
    <lineage>
        <taxon>Eukaryota</taxon>
        <taxon>Metazoa</taxon>
        <taxon>Spiralia</taxon>
        <taxon>Lophotrochozoa</taxon>
        <taxon>Mollusca</taxon>
        <taxon>Gastropoda</taxon>
        <taxon>Heterobranchia</taxon>
        <taxon>Euthyneura</taxon>
        <taxon>Panpulmonata</taxon>
        <taxon>Sacoglossa</taxon>
        <taxon>Placobranchoidea</taxon>
        <taxon>Plakobranchidae</taxon>
        <taxon>Plakobranchus</taxon>
    </lineage>
</organism>
<comment type="caution">
    <text evidence="1">The sequence shown here is derived from an EMBL/GenBank/DDBJ whole genome shotgun (WGS) entry which is preliminary data.</text>
</comment>
<name>A0AAV4DLN4_9GAST</name>
<protein>
    <submittedName>
        <fullName evidence="1">Craniofacial development protein 2-like</fullName>
    </submittedName>
</protein>
<dbReference type="Proteomes" id="UP000735302">
    <property type="component" value="Unassembled WGS sequence"/>
</dbReference>
<accession>A0AAV4DLN4</accession>
<sequence length="99" mass="11217">MSQNHTETLVNNVKGVCDSNADPSFNRYSHVQQIAPVRDPASARKIKTDKTSKIATWNVRILHQKGKKENVMKEMERMNLDVLGLAGVRRTGGKFHETR</sequence>
<evidence type="ECO:0000313" key="1">
    <source>
        <dbReference type="EMBL" id="GFO45198.1"/>
    </source>
</evidence>